<evidence type="ECO:0000313" key="2">
    <source>
        <dbReference type="Proteomes" id="UP000311919"/>
    </source>
</evidence>
<protein>
    <submittedName>
        <fullName evidence="1">Uncharacterized protein</fullName>
    </submittedName>
</protein>
<dbReference type="Proteomes" id="UP000311919">
    <property type="component" value="Unassembled WGS sequence"/>
</dbReference>
<dbReference type="OrthoDB" id="5830876at2759"/>
<gene>
    <name evidence="1" type="ORF">EWB00_005498</name>
</gene>
<feature type="non-terminal residue" evidence="1">
    <location>
        <position position="77"/>
    </location>
</feature>
<comment type="caution">
    <text evidence="1">The sequence shown here is derived from an EMBL/GenBank/DDBJ whole genome shotgun (WGS) entry which is preliminary data.</text>
</comment>
<dbReference type="STRING" id="6182.A0A4Z2D1J3"/>
<dbReference type="AlphaFoldDB" id="A0A4Z2D1J3"/>
<sequence>MDLNHRQTRVNTTDEINAPQCCKSPLWIPPVTPYTLLGLLKPHLTQTDLMINSPQQIQHQQQQTCAGTLLNTKLCED</sequence>
<reference evidence="1 2" key="1">
    <citation type="submission" date="2019-03" db="EMBL/GenBank/DDBJ databases">
        <title>An improved genome assembly of the fluke Schistosoma japonicum.</title>
        <authorList>
            <person name="Hu W."/>
            <person name="Luo F."/>
            <person name="Yin M."/>
            <person name="Mo X."/>
            <person name="Sun C."/>
            <person name="Wu Q."/>
            <person name="Zhu B."/>
            <person name="Xiang M."/>
            <person name="Wang J."/>
            <person name="Wang Y."/>
            <person name="Zhang T."/>
            <person name="Xu B."/>
            <person name="Zheng H."/>
            <person name="Feng Z."/>
        </authorList>
    </citation>
    <scope>NUCLEOTIDE SEQUENCE [LARGE SCALE GENOMIC DNA]</scope>
    <source>
        <strain evidence="1">HuSjv2</strain>
        <tissue evidence="1">Worms</tissue>
    </source>
</reference>
<proteinExistence type="predicted"/>
<organism evidence="1 2">
    <name type="scientific">Schistosoma japonicum</name>
    <name type="common">Blood fluke</name>
    <dbReference type="NCBI Taxonomy" id="6182"/>
    <lineage>
        <taxon>Eukaryota</taxon>
        <taxon>Metazoa</taxon>
        <taxon>Spiralia</taxon>
        <taxon>Lophotrochozoa</taxon>
        <taxon>Platyhelminthes</taxon>
        <taxon>Trematoda</taxon>
        <taxon>Digenea</taxon>
        <taxon>Strigeidida</taxon>
        <taxon>Schistosomatoidea</taxon>
        <taxon>Schistosomatidae</taxon>
        <taxon>Schistosoma</taxon>
    </lineage>
</organism>
<dbReference type="EMBL" id="SKCS01000363">
    <property type="protein sequence ID" value="TNN10289.1"/>
    <property type="molecule type" value="Genomic_DNA"/>
</dbReference>
<keyword evidence="2" id="KW-1185">Reference proteome</keyword>
<evidence type="ECO:0000313" key="1">
    <source>
        <dbReference type="EMBL" id="TNN10289.1"/>
    </source>
</evidence>
<name>A0A4Z2D1J3_SCHJA</name>
<accession>A0A4Z2D1J3</accession>